<protein>
    <submittedName>
        <fullName evidence="2">Uncharacterized protein</fullName>
    </submittedName>
</protein>
<gene>
    <name evidence="2" type="ORF">Sya03_31770</name>
</gene>
<dbReference type="RefSeq" id="WP_306890461.1">
    <property type="nucleotide sequence ID" value="NZ_BAAAGJ010000002.1"/>
</dbReference>
<name>A0A8J4DK97_9ACTN</name>
<dbReference type="EMBL" id="BOOY01000025">
    <property type="protein sequence ID" value="GIJ03825.1"/>
    <property type="molecule type" value="Genomic_DNA"/>
</dbReference>
<reference evidence="2" key="1">
    <citation type="submission" date="2021-01" db="EMBL/GenBank/DDBJ databases">
        <title>Whole genome shotgun sequence of Spirilliplanes yamanashiensis NBRC 15828.</title>
        <authorList>
            <person name="Komaki H."/>
            <person name="Tamura T."/>
        </authorList>
    </citation>
    <scope>NUCLEOTIDE SEQUENCE</scope>
    <source>
        <strain evidence="2">NBRC 15828</strain>
    </source>
</reference>
<dbReference type="Proteomes" id="UP000652013">
    <property type="component" value="Unassembled WGS sequence"/>
</dbReference>
<keyword evidence="3" id="KW-1185">Reference proteome</keyword>
<accession>A0A8J4DK97</accession>
<organism evidence="2 3">
    <name type="scientific">Spirilliplanes yamanashiensis</name>
    <dbReference type="NCBI Taxonomy" id="42233"/>
    <lineage>
        <taxon>Bacteria</taxon>
        <taxon>Bacillati</taxon>
        <taxon>Actinomycetota</taxon>
        <taxon>Actinomycetes</taxon>
        <taxon>Micromonosporales</taxon>
        <taxon>Micromonosporaceae</taxon>
        <taxon>Spirilliplanes</taxon>
    </lineage>
</organism>
<evidence type="ECO:0000313" key="3">
    <source>
        <dbReference type="Proteomes" id="UP000652013"/>
    </source>
</evidence>
<evidence type="ECO:0000313" key="2">
    <source>
        <dbReference type="EMBL" id="GIJ03825.1"/>
    </source>
</evidence>
<comment type="caution">
    <text evidence="2">The sequence shown here is derived from an EMBL/GenBank/DDBJ whole genome shotgun (WGS) entry which is preliminary data.</text>
</comment>
<evidence type="ECO:0000256" key="1">
    <source>
        <dbReference type="SAM" id="MobiDB-lite"/>
    </source>
</evidence>
<feature type="compositionally biased region" description="Basic and acidic residues" evidence="1">
    <location>
        <begin position="40"/>
        <end position="50"/>
    </location>
</feature>
<proteinExistence type="predicted"/>
<sequence>MTTNARFNLNGVFRDQCEPTRTGDAGGASFTGAPVRGLMRRPDRQADPAHARAGNRADQYGSPRGGRRPPAVGLVNAAPL</sequence>
<feature type="region of interest" description="Disordered" evidence="1">
    <location>
        <begin position="18"/>
        <end position="80"/>
    </location>
</feature>
<dbReference type="AlphaFoldDB" id="A0A8J4DK97"/>